<dbReference type="EMBL" id="FZOB01000003">
    <property type="protein sequence ID" value="SNR68978.1"/>
    <property type="molecule type" value="Genomic_DNA"/>
</dbReference>
<name>A0A238YDU8_9BACT</name>
<reference evidence="2" key="1">
    <citation type="submission" date="2017-06" db="EMBL/GenBank/DDBJ databases">
        <authorList>
            <person name="Varghese N."/>
            <person name="Submissions S."/>
        </authorList>
    </citation>
    <scope>NUCLEOTIDE SEQUENCE [LARGE SCALE GENOMIC DNA]</scope>
    <source>
        <strain evidence="2">DSM 15668</strain>
    </source>
</reference>
<keyword evidence="2" id="KW-1185">Reference proteome</keyword>
<dbReference type="RefSeq" id="WP_219350060.1">
    <property type="nucleotide sequence ID" value="NZ_FZOB01000003.1"/>
</dbReference>
<dbReference type="Pfam" id="PF02810">
    <property type="entry name" value="SEC-C"/>
    <property type="match status" value="1"/>
</dbReference>
<protein>
    <submittedName>
        <fullName evidence="1">SEC-C motif-containing protein</fullName>
    </submittedName>
</protein>
<evidence type="ECO:0000313" key="1">
    <source>
        <dbReference type="EMBL" id="SNR68978.1"/>
    </source>
</evidence>
<accession>A0A238YDU8</accession>
<gene>
    <name evidence="1" type="ORF">SAMN06265340_10350</name>
</gene>
<proteinExistence type="predicted"/>
<dbReference type="InterPro" id="IPR004027">
    <property type="entry name" value="SEC_C_motif"/>
</dbReference>
<dbReference type="Proteomes" id="UP000198405">
    <property type="component" value="Unassembled WGS sequence"/>
</dbReference>
<dbReference type="SUPFAM" id="SSF103642">
    <property type="entry name" value="Sec-C motif"/>
    <property type="match status" value="1"/>
</dbReference>
<sequence length="173" mass="20262">MKGLININNIDCFEVEIEFNRNFPRSVPVVKEIGGDIPRDMDRHIDKEGRCCLTIPSIITEELMRVPSILNFMEKFVEPFFANRLYYEKTGMWLSGEYSHGKRGILDFLTERLFIKRKIAAKLLEFGCKFRKKSYLINWNKPCPCGSGKVLKKCHKKEILEIIKLVKLTERIC</sequence>
<evidence type="ECO:0000313" key="2">
    <source>
        <dbReference type="Proteomes" id="UP000198405"/>
    </source>
</evidence>
<dbReference type="AlphaFoldDB" id="A0A238YDU8"/>
<organism evidence="1 2">
    <name type="scientific">Desulfurobacterium atlanticum</name>
    <dbReference type="NCBI Taxonomy" id="240169"/>
    <lineage>
        <taxon>Bacteria</taxon>
        <taxon>Pseudomonadati</taxon>
        <taxon>Aquificota</taxon>
        <taxon>Aquificia</taxon>
        <taxon>Desulfurobacteriales</taxon>
        <taxon>Desulfurobacteriaceae</taxon>
        <taxon>Desulfurobacterium</taxon>
    </lineage>
</organism>